<gene>
    <name evidence="1" type="ORF">Pmani_015550</name>
</gene>
<comment type="caution">
    <text evidence="1">The sequence shown here is derived from an EMBL/GenBank/DDBJ whole genome shotgun (WGS) entry which is preliminary data.</text>
</comment>
<organism evidence="1 2">
    <name type="scientific">Petrolisthes manimaculis</name>
    <dbReference type="NCBI Taxonomy" id="1843537"/>
    <lineage>
        <taxon>Eukaryota</taxon>
        <taxon>Metazoa</taxon>
        <taxon>Ecdysozoa</taxon>
        <taxon>Arthropoda</taxon>
        <taxon>Crustacea</taxon>
        <taxon>Multicrustacea</taxon>
        <taxon>Malacostraca</taxon>
        <taxon>Eumalacostraca</taxon>
        <taxon>Eucarida</taxon>
        <taxon>Decapoda</taxon>
        <taxon>Pleocyemata</taxon>
        <taxon>Anomura</taxon>
        <taxon>Galatheoidea</taxon>
        <taxon>Porcellanidae</taxon>
        <taxon>Petrolisthes</taxon>
    </lineage>
</organism>
<evidence type="ECO:0000313" key="1">
    <source>
        <dbReference type="EMBL" id="KAK4313081.1"/>
    </source>
</evidence>
<keyword evidence="2" id="KW-1185">Reference proteome</keyword>
<sequence>MPGPRKRKYEKRIKWTQRKEDMKRSEFKTNVLKSMDCDGQDVNKWWKTNAETVRTAAREVLGQTSGLLNQENHRDYYEDGTPCEGPTRPVERLEVEKALKKMKRNKAVGLDNIPMEAWFALGKEGVDILWICSEMCV</sequence>
<evidence type="ECO:0000313" key="2">
    <source>
        <dbReference type="Proteomes" id="UP001292094"/>
    </source>
</evidence>
<dbReference type="EMBL" id="JAWZYT010001353">
    <property type="protein sequence ID" value="KAK4313081.1"/>
    <property type="molecule type" value="Genomic_DNA"/>
</dbReference>
<accession>A0AAE1PQQ7</accession>
<proteinExistence type="predicted"/>
<protein>
    <submittedName>
        <fullName evidence="1">Uncharacterized protein</fullName>
    </submittedName>
</protein>
<name>A0AAE1PQQ7_9EUCA</name>
<dbReference type="Proteomes" id="UP001292094">
    <property type="component" value="Unassembled WGS sequence"/>
</dbReference>
<reference evidence="1" key="1">
    <citation type="submission" date="2023-11" db="EMBL/GenBank/DDBJ databases">
        <title>Genome assemblies of two species of porcelain crab, Petrolisthes cinctipes and Petrolisthes manimaculis (Anomura: Porcellanidae).</title>
        <authorList>
            <person name="Angst P."/>
        </authorList>
    </citation>
    <scope>NUCLEOTIDE SEQUENCE</scope>
    <source>
        <strain evidence="1">PB745_02</strain>
        <tissue evidence="1">Gill</tissue>
    </source>
</reference>
<dbReference type="AlphaFoldDB" id="A0AAE1PQQ7"/>